<organism evidence="1 2">
    <name type="scientific">Gordonia bronchialis (strain ATCC 25592 / DSM 43247 / BCRC 13721 / JCM 3198 / KCTC 3076 / NBRC 16047 / NCTC 10667)</name>
    <name type="common">Rhodococcus bronchialis</name>
    <dbReference type="NCBI Taxonomy" id="526226"/>
    <lineage>
        <taxon>Bacteria</taxon>
        <taxon>Bacillati</taxon>
        <taxon>Actinomycetota</taxon>
        <taxon>Actinomycetes</taxon>
        <taxon>Mycobacteriales</taxon>
        <taxon>Gordoniaceae</taxon>
        <taxon>Gordonia</taxon>
    </lineage>
</organism>
<dbReference type="PANTHER" id="PTHR43459:SF1">
    <property type="entry name" value="EG:BACN32G11.4 PROTEIN"/>
    <property type="match status" value="1"/>
</dbReference>
<reference evidence="1 2" key="2">
    <citation type="journal article" date="2010" name="Stand. Genomic Sci.">
        <title>Complete genome sequence of Gordonia bronchialis type strain (3410).</title>
        <authorList>
            <person name="Ivanova N."/>
            <person name="Sikorski J."/>
            <person name="Jando M."/>
            <person name="Lapidus A."/>
            <person name="Nolan M."/>
            <person name="Lucas S."/>
            <person name="Del Rio T.G."/>
            <person name="Tice H."/>
            <person name="Copeland A."/>
            <person name="Cheng J.F."/>
            <person name="Chen F."/>
            <person name="Bruce D."/>
            <person name="Goodwin L."/>
            <person name="Pitluck S."/>
            <person name="Mavromatis K."/>
            <person name="Ovchinnikova G."/>
            <person name="Pati A."/>
            <person name="Chen A."/>
            <person name="Palaniappan K."/>
            <person name="Land M."/>
            <person name="Hauser L."/>
            <person name="Chang Y.J."/>
            <person name="Jeffries C.D."/>
            <person name="Chain P."/>
            <person name="Saunders E."/>
            <person name="Han C."/>
            <person name="Detter J.C."/>
            <person name="Brettin T."/>
            <person name="Rohde M."/>
            <person name="Goker M."/>
            <person name="Bristow J."/>
            <person name="Eisen J.A."/>
            <person name="Markowitz V."/>
            <person name="Hugenholtz P."/>
            <person name="Klenk H.P."/>
            <person name="Kyrpides N.C."/>
        </authorList>
    </citation>
    <scope>NUCLEOTIDE SEQUENCE [LARGE SCALE GENOMIC DNA]</scope>
    <source>
        <strain evidence="2">ATCC 25592 / DSM 43247 / BCRC 13721 / JCM 3198 / KCTC 3076 / NBRC 16047 / NCTC 10667</strain>
    </source>
</reference>
<dbReference type="KEGG" id="gbr:Gbro_2552"/>
<dbReference type="EMBL" id="CP001802">
    <property type="protein sequence ID" value="ACY21792.1"/>
    <property type="molecule type" value="Genomic_DNA"/>
</dbReference>
<proteinExistence type="predicted"/>
<dbReference type="InterPro" id="IPR001753">
    <property type="entry name" value="Enoyl-CoA_hydra/iso"/>
</dbReference>
<dbReference type="STRING" id="526226.Gbro_2552"/>
<dbReference type="AlphaFoldDB" id="D0LER8"/>
<dbReference type="eggNOG" id="COG1024">
    <property type="taxonomic scope" value="Bacteria"/>
</dbReference>
<dbReference type="GO" id="GO:0003824">
    <property type="term" value="F:catalytic activity"/>
    <property type="evidence" value="ECO:0007669"/>
    <property type="project" value="UniProtKB-ARBA"/>
</dbReference>
<dbReference type="Gene3D" id="3.90.226.10">
    <property type="entry name" value="2-enoyl-CoA Hydratase, Chain A, domain 1"/>
    <property type="match status" value="1"/>
</dbReference>
<dbReference type="Pfam" id="PF00378">
    <property type="entry name" value="ECH_1"/>
    <property type="match status" value="1"/>
</dbReference>
<dbReference type="PANTHER" id="PTHR43459">
    <property type="entry name" value="ENOYL-COA HYDRATASE"/>
    <property type="match status" value="1"/>
</dbReference>
<dbReference type="RefSeq" id="WP_012834347.1">
    <property type="nucleotide sequence ID" value="NC_013441.1"/>
</dbReference>
<gene>
    <name evidence="1" type="ordered locus">Gbro_2552</name>
</gene>
<dbReference type="OrthoDB" id="8452484at2"/>
<reference evidence="2" key="1">
    <citation type="submission" date="2009-10" db="EMBL/GenBank/DDBJ databases">
        <title>The complete chromosome of Gordonia bronchialis DSM 43247.</title>
        <authorList>
            <consortium name="US DOE Joint Genome Institute (JGI-PGF)"/>
            <person name="Lucas S."/>
            <person name="Copeland A."/>
            <person name="Lapidus A."/>
            <person name="Glavina del Rio T."/>
            <person name="Dalin E."/>
            <person name="Tice H."/>
            <person name="Bruce D."/>
            <person name="Goodwin L."/>
            <person name="Pitluck S."/>
            <person name="Kyrpides N."/>
            <person name="Mavromatis K."/>
            <person name="Ivanova N."/>
            <person name="Ovchinnikova G."/>
            <person name="Saunders E."/>
            <person name="Brettin T."/>
            <person name="Detter J.C."/>
            <person name="Han C."/>
            <person name="Larimer F."/>
            <person name="Land M."/>
            <person name="Hauser L."/>
            <person name="Markowitz V."/>
            <person name="Cheng J.-F."/>
            <person name="Hugenholtz P."/>
            <person name="Woyke T."/>
            <person name="Wu D."/>
            <person name="Jando M."/>
            <person name="Schneider S."/>
            <person name="Goeker M."/>
            <person name="Klenk H.-P."/>
            <person name="Eisen J.A."/>
        </authorList>
    </citation>
    <scope>NUCLEOTIDE SEQUENCE [LARGE SCALE GENOMIC DNA]</scope>
    <source>
        <strain evidence="2">ATCC 25592 / DSM 43247 / BCRC 13721 / JCM 3198 / KCTC 3076 / NBRC 16047 / NCTC 10667</strain>
    </source>
</reference>
<evidence type="ECO:0000313" key="2">
    <source>
        <dbReference type="Proteomes" id="UP000001219"/>
    </source>
</evidence>
<sequence length="281" mass="30373">MGRDDSLYRRLIDEGDAPDAPRRVLVEEQGDRAIITLCEPERLNVLSAPLVRQLRRAVADLTESPDIRTIILTGAGPGFSAGGDLQMMDTALGYLDAAEGTTDMWRWIRREFGAIARTIAGADTIFVAALNGPAAGVGLAWALTCDITLASDRAVIVPAFGRLGLLPEVGTTWALTRRLGYQGALSYFLRGEHLDAWQAKEIGLVQEVVDHDQLLAAADDWASRVAALPTHTTAMVKPLLRAGADASWHDALTLEEFAEPSCFSTQTFATAVRATMSRRGQ</sequence>
<protein>
    <submittedName>
        <fullName evidence="1">Enoyl-CoA hydratase/isomerase</fullName>
    </submittedName>
</protein>
<dbReference type="SUPFAM" id="SSF52096">
    <property type="entry name" value="ClpP/crotonase"/>
    <property type="match status" value="1"/>
</dbReference>
<keyword evidence="2" id="KW-1185">Reference proteome</keyword>
<dbReference type="InterPro" id="IPR029045">
    <property type="entry name" value="ClpP/crotonase-like_dom_sf"/>
</dbReference>
<dbReference type="CDD" id="cd06558">
    <property type="entry name" value="crotonase-like"/>
    <property type="match status" value="1"/>
</dbReference>
<dbReference type="Proteomes" id="UP000001219">
    <property type="component" value="Chromosome"/>
</dbReference>
<dbReference type="HOGENOM" id="CLU_009834_7_2_11"/>
<accession>D0LER8</accession>
<evidence type="ECO:0000313" key="1">
    <source>
        <dbReference type="EMBL" id="ACY21792.1"/>
    </source>
</evidence>
<name>D0LER8_GORB4</name>